<dbReference type="SUPFAM" id="SSF53474">
    <property type="entry name" value="alpha/beta-Hydrolases"/>
    <property type="match status" value="1"/>
</dbReference>
<keyword evidence="2" id="KW-0378">Hydrolase</keyword>
<dbReference type="InterPro" id="IPR029058">
    <property type="entry name" value="AB_hydrolase_fold"/>
</dbReference>
<keyword evidence="2" id="KW-0614">Plasmid</keyword>
<reference evidence="2" key="1">
    <citation type="submission" date="2022-06" db="EMBL/GenBank/DDBJ databases">
        <title>Complete genome sequence of Streptomyces nigrescens HEK616.</title>
        <authorList>
            <person name="Asamizu S."/>
            <person name="Onaka H."/>
        </authorList>
    </citation>
    <scope>NUCLEOTIDE SEQUENCE</scope>
    <source>
        <strain evidence="2">HEK616</strain>
        <plasmid evidence="2">SNP1</plasmid>
    </source>
</reference>
<sequence>MTVNGRSLYVEESGRGTQWVVFEAGQGLGRTCWDPVVPLLADRARLLAYDRAGFGRSDRATGQLGIDDMAADLVALVDALVPDSAPLVLVAHSMGGLVARRAAESLGPRLRGLLLLDPTPESAPVYDTFDQTARKVDRALGVTQALVRFRPLARMASGNIRRVFPADTYATMLAEDFVPAGIAQTRKEFKAVAAAIPQLRAAPPALPTCPTVLLSASRPGKGRQQQQAVIAEHQRRWVETLPDGRFGEVDSGHFLQAEQPGIVADEVGPLLDRVPDRPAR</sequence>
<evidence type="ECO:0000313" key="2">
    <source>
        <dbReference type="EMBL" id="BDM74127.1"/>
    </source>
</evidence>
<accession>A0ABM8A654</accession>
<proteinExistence type="predicted"/>
<keyword evidence="3" id="KW-1185">Reference proteome</keyword>
<dbReference type="InterPro" id="IPR000073">
    <property type="entry name" value="AB_hydrolase_1"/>
</dbReference>
<feature type="domain" description="AB hydrolase-1" evidence="1">
    <location>
        <begin position="20"/>
        <end position="265"/>
    </location>
</feature>
<dbReference type="EMBL" id="AP026074">
    <property type="protein sequence ID" value="BDM74127.1"/>
    <property type="molecule type" value="Genomic_DNA"/>
</dbReference>
<keyword evidence="2" id="KW-0012">Acyltransferase</keyword>
<evidence type="ECO:0000313" key="3">
    <source>
        <dbReference type="Proteomes" id="UP001059597"/>
    </source>
</evidence>
<dbReference type="Gene3D" id="3.40.50.1820">
    <property type="entry name" value="alpha/beta hydrolase"/>
    <property type="match status" value="1"/>
</dbReference>
<geneLocation type="plasmid" evidence="2 3">
    <name>SNP1</name>
</geneLocation>
<name>A0ABM8A654_STRNI</name>
<dbReference type="Pfam" id="PF12697">
    <property type="entry name" value="Abhydrolase_6"/>
    <property type="match status" value="1"/>
</dbReference>
<dbReference type="InterPro" id="IPR050266">
    <property type="entry name" value="AB_hydrolase_sf"/>
</dbReference>
<dbReference type="Proteomes" id="UP001059597">
    <property type="component" value="Plasmid SNP1"/>
</dbReference>
<evidence type="ECO:0000259" key="1">
    <source>
        <dbReference type="Pfam" id="PF12697"/>
    </source>
</evidence>
<dbReference type="GO" id="GO:0016787">
    <property type="term" value="F:hydrolase activity"/>
    <property type="evidence" value="ECO:0007669"/>
    <property type="project" value="UniProtKB-KW"/>
</dbReference>
<keyword evidence="2" id="KW-0808">Transferase</keyword>
<dbReference type="GO" id="GO:0016746">
    <property type="term" value="F:acyltransferase activity"/>
    <property type="evidence" value="ECO:0007669"/>
    <property type="project" value="UniProtKB-KW"/>
</dbReference>
<dbReference type="PANTHER" id="PTHR43798">
    <property type="entry name" value="MONOACYLGLYCEROL LIPASE"/>
    <property type="match status" value="1"/>
</dbReference>
<gene>
    <name evidence="2" type="ORF">HEK616_76140</name>
</gene>
<protein>
    <submittedName>
        <fullName evidence="2">Hydrolase or acyltransferase of alpha/beta superfamily protein</fullName>
    </submittedName>
</protein>
<organism evidence="2 3">
    <name type="scientific">Streptomyces nigrescens</name>
    <dbReference type="NCBI Taxonomy" id="1920"/>
    <lineage>
        <taxon>Bacteria</taxon>
        <taxon>Bacillati</taxon>
        <taxon>Actinomycetota</taxon>
        <taxon>Actinomycetes</taxon>
        <taxon>Kitasatosporales</taxon>
        <taxon>Streptomycetaceae</taxon>
        <taxon>Streptomyces</taxon>
    </lineage>
</organism>